<dbReference type="Proteomes" id="UP000176787">
    <property type="component" value="Unassembled WGS sequence"/>
</dbReference>
<evidence type="ECO:0000259" key="10">
    <source>
        <dbReference type="PROSITE" id="PS50881"/>
    </source>
</evidence>
<keyword evidence="3" id="KW-0694">RNA-binding</keyword>
<dbReference type="InterPro" id="IPR020568">
    <property type="entry name" value="Ribosomal_Su5_D2-typ_SF"/>
</dbReference>
<comment type="caution">
    <text evidence="11">The sequence shown here is derived from an EMBL/GenBank/DDBJ whole genome shotgun (WGS) entry which is preliminary data.</text>
</comment>
<sequence length="148" mass="15869">MVNQEYQQKLIDLRRTARVVAGGKRFTFRASLVVGNGRGEVGLGVGKGRDTALATEKALRQAKKNIITIPVTEQGSIPHQTEAKFRSARVIIKPAVAGHGLKVGGAARVILNLAGIKNASAKFLSRTKNKINTAKAVLTALGKFRQNK</sequence>
<dbReference type="Gene3D" id="3.30.230.10">
    <property type="match status" value="1"/>
</dbReference>
<dbReference type="PANTHER" id="PTHR48432">
    <property type="entry name" value="S5 DRBM DOMAIN-CONTAINING PROTEIN"/>
    <property type="match status" value="1"/>
</dbReference>
<keyword evidence="2" id="KW-0699">rRNA-binding</keyword>
<accession>A0A1G2F3G8</accession>
<dbReference type="SUPFAM" id="SSF54768">
    <property type="entry name" value="dsRNA-binding domain-like"/>
    <property type="match status" value="1"/>
</dbReference>
<dbReference type="InterPro" id="IPR013810">
    <property type="entry name" value="Ribosomal_uS5_N"/>
</dbReference>
<dbReference type="PROSITE" id="PS50881">
    <property type="entry name" value="S5_DSRBD"/>
    <property type="match status" value="1"/>
</dbReference>
<dbReference type="STRING" id="1801726.A3H02_00945"/>
<evidence type="ECO:0000313" key="11">
    <source>
        <dbReference type="EMBL" id="OGZ32302.1"/>
    </source>
</evidence>
<dbReference type="PANTHER" id="PTHR48432:SF1">
    <property type="entry name" value="S5 DRBM DOMAIN-CONTAINING PROTEIN"/>
    <property type="match status" value="1"/>
</dbReference>
<keyword evidence="5 8" id="KW-0687">Ribonucleoprotein</keyword>
<dbReference type="Gene3D" id="3.30.160.20">
    <property type="match status" value="1"/>
</dbReference>
<reference evidence="11 12" key="1">
    <citation type="journal article" date="2016" name="Nat. Commun.">
        <title>Thousands of microbial genomes shed light on interconnected biogeochemical processes in an aquifer system.</title>
        <authorList>
            <person name="Anantharaman K."/>
            <person name="Brown C.T."/>
            <person name="Hug L.A."/>
            <person name="Sharon I."/>
            <person name="Castelle C.J."/>
            <person name="Probst A.J."/>
            <person name="Thomas B.C."/>
            <person name="Singh A."/>
            <person name="Wilkins M.J."/>
            <person name="Karaoz U."/>
            <person name="Brodie E.L."/>
            <person name="Williams K.H."/>
            <person name="Hubbard S.S."/>
            <person name="Banfield J.F."/>
        </authorList>
    </citation>
    <scope>NUCLEOTIDE SEQUENCE [LARGE SCALE GENOMIC DNA]</scope>
</reference>
<evidence type="ECO:0000256" key="8">
    <source>
        <dbReference type="PROSITE-ProRule" id="PRU00268"/>
    </source>
</evidence>
<dbReference type="InterPro" id="IPR005324">
    <property type="entry name" value="Ribosomal_uS5_C"/>
</dbReference>
<dbReference type="Pfam" id="PF03719">
    <property type="entry name" value="Ribosomal_S5_C"/>
    <property type="match status" value="1"/>
</dbReference>
<dbReference type="GO" id="GO:0005840">
    <property type="term" value="C:ribosome"/>
    <property type="evidence" value="ECO:0007669"/>
    <property type="project" value="UniProtKB-KW"/>
</dbReference>
<gene>
    <name evidence="11" type="ORF">A3H02_00945</name>
</gene>
<evidence type="ECO:0000256" key="3">
    <source>
        <dbReference type="ARBA" id="ARBA00022884"/>
    </source>
</evidence>
<evidence type="ECO:0000256" key="9">
    <source>
        <dbReference type="RuleBase" id="RU003823"/>
    </source>
</evidence>
<protein>
    <recommendedName>
        <fullName evidence="6">Small ribosomal subunit protein uS5</fullName>
    </recommendedName>
    <alternativeName>
        <fullName evidence="7">30S ribosomal protein S5</fullName>
    </alternativeName>
</protein>
<dbReference type="FunFam" id="3.30.230.10:FF:000002">
    <property type="entry name" value="30S ribosomal protein S5"/>
    <property type="match status" value="1"/>
</dbReference>
<proteinExistence type="inferred from homology"/>
<dbReference type="InterPro" id="IPR000851">
    <property type="entry name" value="Ribosomal_uS5"/>
</dbReference>
<dbReference type="GO" id="GO:0003735">
    <property type="term" value="F:structural constituent of ribosome"/>
    <property type="evidence" value="ECO:0007669"/>
    <property type="project" value="UniProtKB-UniRule"/>
</dbReference>
<evidence type="ECO:0000256" key="1">
    <source>
        <dbReference type="ARBA" id="ARBA00008945"/>
    </source>
</evidence>
<dbReference type="EMBL" id="MHMS01000009">
    <property type="protein sequence ID" value="OGZ32302.1"/>
    <property type="molecule type" value="Genomic_DNA"/>
</dbReference>
<evidence type="ECO:0000256" key="2">
    <source>
        <dbReference type="ARBA" id="ARBA00022730"/>
    </source>
</evidence>
<dbReference type="Pfam" id="PF00333">
    <property type="entry name" value="Ribosomal_S5"/>
    <property type="match status" value="1"/>
</dbReference>
<name>A0A1G2F3G8_9BACT</name>
<organism evidence="11 12">
    <name type="scientific">Candidatus Niyogibacteria bacterium RIFCSPLOWO2_12_FULL_41_13</name>
    <dbReference type="NCBI Taxonomy" id="1801726"/>
    <lineage>
        <taxon>Bacteria</taxon>
        <taxon>Candidatus Niyogiibacteriota</taxon>
    </lineage>
</organism>
<evidence type="ECO:0000256" key="6">
    <source>
        <dbReference type="ARBA" id="ARBA00035255"/>
    </source>
</evidence>
<dbReference type="InterPro" id="IPR014721">
    <property type="entry name" value="Ribsml_uS5_D2-typ_fold_subgr"/>
</dbReference>
<comment type="similarity">
    <text evidence="1 9">Belongs to the universal ribosomal protein uS5 family.</text>
</comment>
<evidence type="ECO:0000256" key="4">
    <source>
        <dbReference type="ARBA" id="ARBA00022980"/>
    </source>
</evidence>
<evidence type="ECO:0000256" key="7">
    <source>
        <dbReference type="ARBA" id="ARBA00035519"/>
    </source>
</evidence>
<feature type="domain" description="S5 DRBM" evidence="10">
    <location>
        <begin position="6"/>
        <end position="69"/>
    </location>
</feature>
<evidence type="ECO:0000256" key="5">
    <source>
        <dbReference type="ARBA" id="ARBA00023274"/>
    </source>
</evidence>
<dbReference type="GO" id="GO:0006412">
    <property type="term" value="P:translation"/>
    <property type="evidence" value="ECO:0007669"/>
    <property type="project" value="InterPro"/>
</dbReference>
<dbReference type="GO" id="GO:0019843">
    <property type="term" value="F:rRNA binding"/>
    <property type="evidence" value="ECO:0007669"/>
    <property type="project" value="UniProtKB-KW"/>
</dbReference>
<evidence type="ECO:0000313" key="12">
    <source>
        <dbReference type="Proteomes" id="UP000176787"/>
    </source>
</evidence>
<dbReference type="GO" id="GO:1990904">
    <property type="term" value="C:ribonucleoprotein complex"/>
    <property type="evidence" value="ECO:0007669"/>
    <property type="project" value="UniProtKB-UniRule"/>
</dbReference>
<dbReference type="GO" id="GO:0005737">
    <property type="term" value="C:cytoplasm"/>
    <property type="evidence" value="ECO:0007669"/>
    <property type="project" value="UniProtKB-ARBA"/>
</dbReference>
<keyword evidence="4 8" id="KW-0689">Ribosomal protein</keyword>
<dbReference type="AlphaFoldDB" id="A0A1G2F3G8"/>
<dbReference type="SUPFAM" id="SSF54211">
    <property type="entry name" value="Ribosomal protein S5 domain 2-like"/>
    <property type="match status" value="1"/>
</dbReference>